<dbReference type="SMART" id="SM00347">
    <property type="entry name" value="HTH_MARR"/>
    <property type="match status" value="1"/>
</dbReference>
<keyword evidence="2" id="KW-0238">DNA-binding</keyword>
<evidence type="ECO:0000313" key="6">
    <source>
        <dbReference type="Proteomes" id="UP000381093"/>
    </source>
</evidence>
<dbReference type="InterPro" id="IPR000835">
    <property type="entry name" value="HTH_MarR-typ"/>
</dbReference>
<dbReference type="AlphaFoldDB" id="A0A5E7CRP4"/>
<evidence type="ECO:0000259" key="4">
    <source>
        <dbReference type="PROSITE" id="PS50995"/>
    </source>
</evidence>
<dbReference type="PANTHER" id="PTHR42756:SF1">
    <property type="entry name" value="TRANSCRIPTIONAL REPRESSOR OF EMRAB OPERON"/>
    <property type="match status" value="1"/>
</dbReference>
<keyword evidence="1" id="KW-0805">Transcription regulation</keyword>
<dbReference type="InterPro" id="IPR036390">
    <property type="entry name" value="WH_DNA-bd_sf"/>
</dbReference>
<evidence type="ECO:0000313" key="5">
    <source>
        <dbReference type="EMBL" id="VVN98051.1"/>
    </source>
</evidence>
<dbReference type="PROSITE" id="PS50995">
    <property type="entry name" value="HTH_MARR_2"/>
    <property type="match status" value="1"/>
</dbReference>
<protein>
    <submittedName>
        <fullName evidence="5">Transcriptional regulator SlyA</fullName>
    </submittedName>
</protein>
<dbReference type="Pfam" id="PF01047">
    <property type="entry name" value="MarR"/>
    <property type="match status" value="1"/>
</dbReference>
<dbReference type="Gene3D" id="1.10.10.10">
    <property type="entry name" value="Winged helix-like DNA-binding domain superfamily/Winged helix DNA-binding domain"/>
    <property type="match status" value="1"/>
</dbReference>
<gene>
    <name evidence="5" type="primary">slyA_4</name>
    <name evidence="5" type="ORF">PS710_02428</name>
</gene>
<dbReference type="GO" id="GO:0003700">
    <property type="term" value="F:DNA-binding transcription factor activity"/>
    <property type="evidence" value="ECO:0007669"/>
    <property type="project" value="InterPro"/>
</dbReference>
<dbReference type="Proteomes" id="UP000381093">
    <property type="component" value="Unassembled WGS sequence"/>
</dbReference>
<dbReference type="EMBL" id="CABVHW010000006">
    <property type="protein sequence ID" value="VVN98051.1"/>
    <property type="molecule type" value="Genomic_DNA"/>
</dbReference>
<dbReference type="PRINTS" id="PR00598">
    <property type="entry name" value="HTHMARR"/>
</dbReference>
<organism evidence="5 6">
    <name type="scientific">Pseudomonas fluorescens</name>
    <dbReference type="NCBI Taxonomy" id="294"/>
    <lineage>
        <taxon>Bacteria</taxon>
        <taxon>Pseudomonadati</taxon>
        <taxon>Pseudomonadota</taxon>
        <taxon>Gammaproteobacteria</taxon>
        <taxon>Pseudomonadales</taxon>
        <taxon>Pseudomonadaceae</taxon>
        <taxon>Pseudomonas</taxon>
    </lineage>
</organism>
<evidence type="ECO:0000256" key="1">
    <source>
        <dbReference type="ARBA" id="ARBA00023015"/>
    </source>
</evidence>
<name>A0A5E7CRP4_PSEFL</name>
<keyword evidence="3" id="KW-0804">Transcription</keyword>
<accession>A0A5E7CRP4</accession>
<dbReference type="GO" id="GO:0003677">
    <property type="term" value="F:DNA binding"/>
    <property type="evidence" value="ECO:0007669"/>
    <property type="project" value="UniProtKB-KW"/>
</dbReference>
<dbReference type="RefSeq" id="WP_150764725.1">
    <property type="nucleotide sequence ID" value="NZ_CABVHW010000006.1"/>
</dbReference>
<evidence type="ECO:0000256" key="2">
    <source>
        <dbReference type="ARBA" id="ARBA00023125"/>
    </source>
</evidence>
<dbReference type="PANTHER" id="PTHR42756">
    <property type="entry name" value="TRANSCRIPTIONAL REGULATOR, MARR"/>
    <property type="match status" value="1"/>
</dbReference>
<dbReference type="SUPFAM" id="SSF46785">
    <property type="entry name" value="Winged helix' DNA-binding domain"/>
    <property type="match status" value="1"/>
</dbReference>
<evidence type="ECO:0000256" key="3">
    <source>
        <dbReference type="ARBA" id="ARBA00023163"/>
    </source>
</evidence>
<sequence length="149" mass="16743">MEESLDQNSQVIGESDHVFGLIKTVRKQMRAEIDRRMEALALTDAQWRLVLLLADGGGGTASELARRSMQSSGGMTRAIDRLESKGIIRRVRSNEDRRVVNLELTDKGHFAANRVPAIVHEVNEQVLMDFNAEDVKLLKGYLLRILTTL</sequence>
<dbReference type="InterPro" id="IPR036388">
    <property type="entry name" value="WH-like_DNA-bd_sf"/>
</dbReference>
<reference evidence="5 6" key="1">
    <citation type="submission" date="2019-09" db="EMBL/GenBank/DDBJ databases">
        <authorList>
            <person name="Chandra G."/>
            <person name="Truman W A."/>
        </authorList>
    </citation>
    <scope>NUCLEOTIDE SEQUENCE [LARGE SCALE GENOMIC DNA]</scope>
    <source>
        <strain evidence="5">PS710</strain>
    </source>
</reference>
<feature type="domain" description="HTH marR-type" evidence="4">
    <location>
        <begin position="15"/>
        <end position="147"/>
    </location>
</feature>
<proteinExistence type="predicted"/>